<reference evidence="7 8" key="1">
    <citation type="submission" date="2017-05" db="EMBL/GenBank/DDBJ databases">
        <title>Genome Analysis of Maritalea myrionectae HL2708#5.</title>
        <authorList>
            <consortium name="Cotde Inc.-PKNU"/>
            <person name="Jang D."/>
            <person name="Oh H.-M."/>
        </authorList>
    </citation>
    <scope>NUCLEOTIDE SEQUENCE [LARGE SCALE GENOMIC DNA]</scope>
    <source>
        <strain evidence="7 8">HL2708#5</strain>
    </source>
</reference>
<accession>A0A2R4MID1</accession>
<gene>
    <name evidence="7" type="ORF">MXMO3_03153</name>
</gene>
<dbReference type="STRING" id="1122213.GCA_000423365_00846"/>
<dbReference type="RefSeq" id="WP_205468032.1">
    <property type="nucleotide sequence ID" value="NZ_CP021330.1"/>
</dbReference>
<dbReference type="GO" id="GO:0009236">
    <property type="term" value="P:cobalamin biosynthetic process"/>
    <property type="evidence" value="ECO:0007669"/>
    <property type="project" value="UniProtKB-UniPathway"/>
</dbReference>
<dbReference type="KEGG" id="mmyr:MXMO3_03153"/>
<keyword evidence="4" id="KW-0413">Isomerase</keyword>
<proteinExistence type="inferred from homology"/>
<feature type="domain" description="Cobalamin biosynthesis precorrin-8X methylmutase CobH/CbiC" evidence="6">
    <location>
        <begin position="124"/>
        <end position="239"/>
    </location>
</feature>
<evidence type="ECO:0000256" key="1">
    <source>
        <dbReference type="ARBA" id="ARBA00004953"/>
    </source>
</evidence>
<dbReference type="AlphaFoldDB" id="A0A2R4MID1"/>
<dbReference type="EMBL" id="CP021330">
    <property type="protein sequence ID" value="AVX05659.1"/>
    <property type="molecule type" value="Genomic_DNA"/>
</dbReference>
<dbReference type="PANTHER" id="PTHR43588">
    <property type="entry name" value="COBALT-PRECORRIN-8 METHYLMUTASE"/>
    <property type="match status" value="1"/>
</dbReference>
<dbReference type="Proteomes" id="UP000258927">
    <property type="component" value="Chromosome"/>
</dbReference>
<dbReference type="UniPathway" id="UPA00148"/>
<keyword evidence="3" id="KW-0169">Cobalamin biosynthesis</keyword>
<dbReference type="Gene3D" id="3.40.50.10230">
    <property type="entry name" value="Cobalamin biosynthesis CobH/CbiC, precorrin-8X methylmutase"/>
    <property type="match status" value="2"/>
</dbReference>
<evidence type="ECO:0000313" key="7">
    <source>
        <dbReference type="EMBL" id="AVX05659.1"/>
    </source>
</evidence>
<comment type="pathway">
    <text evidence="1">Cofactor biosynthesis; adenosylcobalamin biosynthesis.</text>
</comment>
<evidence type="ECO:0000256" key="3">
    <source>
        <dbReference type="ARBA" id="ARBA00022573"/>
    </source>
</evidence>
<dbReference type="InterPro" id="IPR003722">
    <property type="entry name" value="Cbl_synth_CobH/CbiC"/>
</dbReference>
<protein>
    <submittedName>
        <fullName evidence="7">Precorrin-8X methylmutase</fullName>
    </submittedName>
</protein>
<evidence type="ECO:0000256" key="4">
    <source>
        <dbReference type="ARBA" id="ARBA00023235"/>
    </source>
</evidence>
<dbReference type="SUPFAM" id="SSF63965">
    <property type="entry name" value="Precorrin-8X methylmutase CbiC/CobH"/>
    <property type="match status" value="2"/>
</dbReference>
<evidence type="ECO:0000313" key="8">
    <source>
        <dbReference type="Proteomes" id="UP000258927"/>
    </source>
</evidence>
<dbReference type="GO" id="GO:0016993">
    <property type="term" value="F:precorrin-8X methylmutase activity"/>
    <property type="evidence" value="ECO:0007669"/>
    <property type="project" value="InterPro"/>
</dbReference>
<dbReference type="Pfam" id="PF02570">
    <property type="entry name" value="CbiC"/>
    <property type="match status" value="2"/>
</dbReference>
<evidence type="ECO:0000256" key="2">
    <source>
        <dbReference type="ARBA" id="ARBA00009774"/>
    </source>
</evidence>
<sequence>MDYLRDPKAIYEMSFKIIEKEAALDQYPPSLRPVVVRMIHACGMVDLTEDIAFCGDVMAAGQAALAAGKPILCDCEMVRSGITKRFLPRGGASSDDAPSGTSAAGQLFARPRGGVERSETAVSAKTSQAQCYLNDERTPTLAKELGTTRSAAQVELWGDAADGAIIVIGNAPTTLFKVIEMVEAGHMQPAAIIATPVGFVGAAESKDALTQSRVSVPYITVTGRRGGSAMASAAMNAIALGGQHS</sequence>
<comment type="similarity">
    <text evidence="2">Belongs to the CobH/CbiC family.</text>
</comment>
<organism evidence="7 8">
    <name type="scientific">Maritalea myrionectae</name>
    <dbReference type="NCBI Taxonomy" id="454601"/>
    <lineage>
        <taxon>Bacteria</taxon>
        <taxon>Pseudomonadati</taxon>
        <taxon>Pseudomonadota</taxon>
        <taxon>Alphaproteobacteria</taxon>
        <taxon>Hyphomicrobiales</taxon>
        <taxon>Devosiaceae</taxon>
        <taxon>Maritalea</taxon>
    </lineage>
</organism>
<evidence type="ECO:0000259" key="6">
    <source>
        <dbReference type="Pfam" id="PF02570"/>
    </source>
</evidence>
<dbReference type="InterPro" id="IPR036588">
    <property type="entry name" value="CobH/CbiC_sf"/>
</dbReference>
<name>A0A2R4MID1_9HYPH</name>
<keyword evidence="8" id="KW-1185">Reference proteome</keyword>
<feature type="region of interest" description="Disordered" evidence="5">
    <location>
        <begin position="88"/>
        <end position="113"/>
    </location>
</feature>
<dbReference type="PANTHER" id="PTHR43588:SF1">
    <property type="entry name" value="COBALT-PRECORRIN-8 METHYLMUTASE"/>
    <property type="match status" value="1"/>
</dbReference>
<evidence type="ECO:0000256" key="5">
    <source>
        <dbReference type="SAM" id="MobiDB-lite"/>
    </source>
</evidence>
<feature type="domain" description="Cobalamin biosynthesis precorrin-8X methylmutase CobH/CbiC" evidence="6">
    <location>
        <begin position="10"/>
        <end position="89"/>
    </location>
</feature>